<evidence type="ECO:0000256" key="3">
    <source>
        <dbReference type="ARBA" id="ARBA00022670"/>
    </source>
</evidence>
<keyword evidence="4 8" id="KW-0378">Hydrolase</keyword>
<dbReference type="GO" id="GO:0004252">
    <property type="term" value="F:serine-type endopeptidase activity"/>
    <property type="evidence" value="ECO:0007669"/>
    <property type="project" value="UniProtKB-EC"/>
</dbReference>
<sequence>MPQVMAAYASRPVAAVARAGEVFLIRPRAAARSAEIFIYGDIGESWYGESVTAAQFVRELAALDVDQLTVRLNSFGGSVPDGLAIYNAIRRHPAQVTVCIDGVAASIASLIAMAGDTVEMADNALLMVHAPWGSTTGNSTALRDYADLLDTWAQAMAVSYASKTGKSTDDCLALLCDGVDHWYSASEAQAFGFIDQTMAALPAPIAAAADWQQRFPPPHSLNLTASRPQAATAAPATEPATPSTPVAPTAAEAAAIRADTLRQEQLRRRAIQTNFAHFQSQEGVAGLQARCEADPECSPQAAAQQLLAHLAQGAAPVAGGRVQTVADETDQWRAAASESLLARAGLRSADGRPIRADGANPCRGLSLLDLARASLQRAGHRVEGLDKMALVAAAFTQSSSDFPVLLENTLHKALQNSYATAGDTWSRFCRRGTVSDFREHKRYRLGSLGNLAPLTELGEFASQAIPDGERSRIAADTKGYLVSLSRQMVINDDLEAFVGLAAMMGRSARRTLETDVYALLQSNPVLDDGQPLFSAAHGNLASAAAPSVAAFEAARVLMAQQMDVSKHDYLDLRPAIWLGPIGLGGEARVINGAEYDPDSANKLQRPNKVRGLFADLVDTPRLTSAWYAFADPNEAPVLEVAFLDGNDTPYLELENGFSIDGARYKVRLDYGVAAIDYRGATMTPTA</sequence>
<feature type="compositionally biased region" description="Low complexity" evidence="7">
    <location>
        <begin position="224"/>
        <end position="250"/>
    </location>
</feature>
<comment type="similarity">
    <text evidence="1 6">Belongs to the peptidase S14 family.</text>
</comment>
<name>A0ABT7DVZ1_9NEIS</name>
<reference evidence="8" key="1">
    <citation type="submission" date="2023-03" db="EMBL/GenBank/DDBJ databases">
        <title>Chitinimonas shenzhenensis gen. nov., sp. nov., a novel member of family Burkholderiaceae isolated from activated sludge collected in Shen Zhen, China.</title>
        <authorList>
            <person name="Wang X."/>
        </authorList>
    </citation>
    <scope>NUCLEOTIDE SEQUENCE</scope>
    <source>
        <strain evidence="8">DQS-5</strain>
    </source>
</reference>
<dbReference type="SUPFAM" id="SSF52096">
    <property type="entry name" value="ClpP/crotonase"/>
    <property type="match status" value="1"/>
</dbReference>
<evidence type="ECO:0000256" key="5">
    <source>
        <dbReference type="ARBA" id="ARBA00022825"/>
    </source>
</evidence>
<organism evidence="8 9">
    <name type="scientific">Parachitinimonas caeni</name>
    <dbReference type="NCBI Taxonomy" id="3031301"/>
    <lineage>
        <taxon>Bacteria</taxon>
        <taxon>Pseudomonadati</taxon>
        <taxon>Pseudomonadota</taxon>
        <taxon>Betaproteobacteria</taxon>
        <taxon>Neisseriales</taxon>
        <taxon>Chitinibacteraceae</taxon>
        <taxon>Parachitinimonas</taxon>
    </lineage>
</organism>
<dbReference type="RefSeq" id="WP_284100464.1">
    <property type="nucleotide sequence ID" value="NZ_JARRAF010000008.1"/>
</dbReference>
<evidence type="ECO:0000256" key="4">
    <source>
        <dbReference type="ARBA" id="ARBA00022801"/>
    </source>
</evidence>
<evidence type="ECO:0000313" key="8">
    <source>
        <dbReference type="EMBL" id="MDK2124154.1"/>
    </source>
</evidence>
<feature type="region of interest" description="Disordered" evidence="7">
    <location>
        <begin position="216"/>
        <end position="250"/>
    </location>
</feature>
<dbReference type="CDD" id="cd07016">
    <property type="entry name" value="S14_ClpP_1"/>
    <property type="match status" value="1"/>
</dbReference>
<keyword evidence="5" id="KW-0720">Serine protease</keyword>
<dbReference type="InterPro" id="IPR023562">
    <property type="entry name" value="ClpP/TepA"/>
</dbReference>
<gene>
    <name evidence="8" type="ORF">PZA18_08850</name>
</gene>
<dbReference type="EMBL" id="JARRAF010000008">
    <property type="protein sequence ID" value="MDK2124154.1"/>
    <property type="molecule type" value="Genomic_DNA"/>
</dbReference>
<dbReference type="InterPro" id="IPR029045">
    <property type="entry name" value="ClpP/crotonase-like_dom_sf"/>
</dbReference>
<dbReference type="PANTHER" id="PTHR10381">
    <property type="entry name" value="ATP-DEPENDENT CLP PROTEASE PROTEOLYTIC SUBUNIT"/>
    <property type="match status" value="1"/>
</dbReference>
<dbReference type="PRINTS" id="PR00127">
    <property type="entry name" value="CLPPROTEASEP"/>
</dbReference>
<dbReference type="Gene3D" id="3.90.226.10">
    <property type="entry name" value="2-enoyl-CoA Hydratase, Chain A, domain 1"/>
    <property type="match status" value="1"/>
</dbReference>
<evidence type="ECO:0000256" key="1">
    <source>
        <dbReference type="ARBA" id="ARBA00007039"/>
    </source>
</evidence>
<dbReference type="Pfam" id="PF00574">
    <property type="entry name" value="CLP_protease"/>
    <property type="match status" value="1"/>
</dbReference>
<evidence type="ECO:0000256" key="7">
    <source>
        <dbReference type="SAM" id="MobiDB-lite"/>
    </source>
</evidence>
<proteinExistence type="inferred from homology"/>
<keyword evidence="2" id="KW-0963">Cytoplasm</keyword>
<evidence type="ECO:0000313" key="9">
    <source>
        <dbReference type="Proteomes" id="UP001172778"/>
    </source>
</evidence>
<evidence type="ECO:0000256" key="6">
    <source>
        <dbReference type="RuleBase" id="RU003567"/>
    </source>
</evidence>
<accession>A0ABT7DVZ1</accession>
<dbReference type="NCBIfam" id="NF045542">
    <property type="entry name" value="Clp_rel_HeadMat"/>
    <property type="match status" value="1"/>
</dbReference>
<dbReference type="Proteomes" id="UP001172778">
    <property type="component" value="Unassembled WGS sequence"/>
</dbReference>
<dbReference type="NCBIfam" id="NF045540">
    <property type="entry name" value="scaf_prot_MCP1"/>
    <property type="match status" value="1"/>
</dbReference>
<dbReference type="GO" id="GO:0006508">
    <property type="term" value="P:proteolysis"/>
    <property type="evidence" value="ECO:0007669"/>
    <property type="project" value="UniProtKB-KW"/>
</dbReference>
<evidence type="ECO:0000256" key="2">
    <source>
        <dbReference type="ARBA" id="ARBA00022490"/>
    </source>
</evidence>
<protein>
    <recommendedName>
        <fullName evidence="6">ATP-dependent Clp protease proteolytic subunit</fullName>
    </recommendedName>
</protein>
<dbReference type="InterPro" id="IPR001907">
    <property type="entry name" value="ClpP"/>
</dbReference>
<dbReference type="Pfam" id="PF25209">
    <property type="entry name" value="Phage_capsid_4"/>
    <property type="match status" value="1"/>
</dbReference>
<dbReference type="PANTHER" id="PTHR10381:SF70">
    <property type="entry name" value="ATP-DEPENDENT CLP PROTEASE PROTEOLYTIC SUBUNIT"/>
    <property type="match status" value="1"/>
</dbReference>
<keyword evidence="9" id="KW-1185">Reference proteome</keyword>
<comment type="caution">
    <text evidence="8">The sequence shown here is derived from an EMBL/GenBank/DDBJ whole genome shotgun (WGS) entry which is preliminary data.</text>
</comment>
<keyword evidence="3 8" id="KW-0645">Protease</keyword>